<dbReference type="InterPro" id="IPR026555">
    <property type="entry name" value="NSL3/Tex30"/>
</dbReference>
<dbReference type="PANTHER" id="PTHR13136:SF11">
    <property type="entry name" value="TESTIS-EXPRESSED PROTEIN 30"/>
    <property type="match status" value="1"/>
</dbReference>
<keyword evidence="3" id="KW-1185">Reference proteome</keyword>
<organism evidence="2 3">
    <name type="scientific">Singulisphaera acidiphila (strain ATCC BAA-1392 / DSM 18658 / VKM B-2454 / MOB10)</name>
    <dbReference type="NCBI Taxonomy" id="886293"/>
    <lineage>
        <taxon>Bacteria</taxon>
        <taxon>Pseudomonadati</taxon>
        <taxon>Planctomycetota</taxon>
        <taxon>Planctomycetia</taxon>
        <taxon>Isosphaerales</taxon>
        <taxon>Isosphaeraceae</taxon>
        <taxon>Singulisphaera</taxon>
    </lineage>
</organism>
<dbReference type="SUPFAM" id="SSF53474">
    <property type="entry name" value="alpha/beta-Hydrolases"/>
    <property type="match status" value="1"/>
</dbReference>
<proteinExistence type="predicted"/>
<dbReference type="PANTHER" id="PTHR13136">
    <property type="entry name" value="TESTIS DEVELOPMENT PROTEIN PRTD"/>
    <property type="match status" value="1"/>
</dbReference>
<dbReference type="InterPro" id="IPR029058">
    <property type="entry name" value="AB_hydrolase_fold"/>
</dbReference>
<evidence type="ECO:0000313" key="3">
    <source>
        <dbReference type="Proteomes" id="UP000010798"/>
    </source>
</evidence>
<protein>
    <submittedName>
        <fullName evidence="2">Alpha/beta hydrolase superfamily enzyme, predicted hydrolase</fullName>
    </submittedName>
</protein>
<dbReference type="GO" id="GO:0016787">
    <property type="term" value="F:hydrolase activity"/>
    <property type="evidence" value="ECO:0007669"/>
    <property type="project" value="UniProtKB-KW"/>
</dbReference>
<dbReference type="EMBL" id="CP003364">
    <property type="protein sequence ID" value="AGA25369.1"/>
    <property type="molecule type" value="Genomic_DNA"/>
</dbReference>
<dbReference type="HOGENOM" id="CLU_072792_1_1_0"/>
<dbReference type="Proteomes" id="UP000010798">
    <property type="component" value="Chromosome"/>
</dbReference>
<evidence type="ECO:0000259" key="1">
    <source>
        <dbReference type="Pfam" id="PF20408"/>
    </source>
</evidence>
<dbReference type="RefSeq" id="WP_015244546.1">
    <property type="nucleotide sequence ID" value="NC_019892.1"/>
</dbReference>
<reference evidence="2 3" key="1">
    <citation type="submission" date="2012-02" db="EMBL/GenBank/DDBJ databases">
        <title>Complete sequence of chromosome of Singulisphaera acidiphila DSM 18658.</title>
        <authorList>
            <consortium name="US DOE Joint Genome Institute (JGI-PGF)"/>
            <person name="Lucas S."/>
            <person name="Copeland A."/>
            <person name="Lapidus A."/>
            <person name="Glavina del Rio T."/>
            <person name="Dalin E."/>
            <person name="Tice H."/>
            <person name="Bruce D."/>
            <person name="Goodwin L."/>
            <person name="Pitluck S."/>
            <person name="Peters L."/>
            <person name="Ovchinnikova G."/>
            <person name="Chertkov O."/>
            <person name="Kyrpides N."/>
            <person name="Mavromatis K."/>
            <person name="Ivanova N."/>
            <person name="Brettin T."/>
            <person name="Detter J.C."/>
            <person name="Han C."/>
            <person name="Larimer F."/>
            <person name="Land M."/>
            <person name="Hauser L."/>
            <person name="Markowitz V."/>
            <person name="Cheng J.-F."/>
            <person name="Hugenholtz P."/>
            <person name="Woyke T."/>
            <person name="Wu D."/>
            <person name="Tindall B."/>
            <person name="Pomrenke H."/>
            <person name="Brambilla E."/>
            <person name="Klenk H.-P."/>
            <person name="Eisen J.A."/>
        </authorList>
    </citation>
    <scope>NUCLEOTIDE SEQUENCE [LARGE SCALE GENOMIC DNA]</scope>
    <source>
        <strain evidence="3">ATCC BAA-1392 / DSM 18658 / VKM B-2454 / MOB10</strain>
    </source>
</reference>
<dbReference type="eggNOG" id="COG3571">
    <property type="taxonomic scope" value="Bacteria"/>
</dbReference>
<feature type="domain" description="KANL3/Tex30 alpha/beta hydrolase-like" evidence="1">
    <location>
        <begin position="29"/>
        <end position="218"/>
    </location>
</feature>
<dbReference type="OrthoDB" id="652634at2"/>
<dbReference type="InterPro" id="IPR046879">
    <property type="entry name" value="KANL3/Tex30_Abhydrolase"/>
</dbReference>
<dbReference type="Pfam" id="PF20408">
    <property type="entry name" value="Abhydrolase_11"/>
    <property type="match status" value="1"/>
</dbReference>
<dbReference type="ESTHER" id="sinad-l0d7l8">
    <property type="family name" value="NLS3-Tex30"/>
</dbReference>
<dbReference type="KEGG" id="saci:Sinac_0966"/>
<gene>
    <name evidence="2" type="ordered locus">Sinac_0966</name>
</gene>
<accession>L0D7L8</accession>
<dbReference type="AlphaFoldDB" id="L0D7L8"/>
<dbReference type="Gene3D" id="3.40.50.1820">
    <property type="entry name" value="alpha/beta hydrolase"/>
    <property type="match status" value="1"/>
</dbReference>
<evidence type="ECO:0000313" key="2">
    <source>
        <dbReference type="EMBL" id="AGA25369.1"/>
    </source>
</evidence>
<keyword evidence="2" id="KW-0378">Hydrolase</keyword>
<name>L0D7L8_SINAD</name>
<dbReference type="STRING" id="886293.Sinac_0966"/>
<sequence>METSERKFLATPEKGEVSALLVRPRDASHVLVLGHGASTNMRHANLQTIAERMADVGIATFRYNFPYMEHGKGRDSQAVCTQTVRSAVAAASEAAPGLPILAGGHSFGGRMTSMAASESPLDGVIGLVFFAFPLHQPGKPDTQRAEHLGAVRVPMLFLSGTRDELAAMNLLGPVCEKLGSLATLHPLDTADHGFKTLKRSRKSEEDVFVEMGRVAREWASGLG</sequence>